<comment type="caution">
    <text evidence="3">The sequence shown here is derived from an EMBL/GenBank/DDBJ whole genome shotgun (WGS) entry which is preliminary data.</text>
</comment>
<feature type="compositionally biased region" description="Basic and acidic residues" evidence="2">
    <location>
        <begin position="9"/>
        <end position="41"/>
    </location>
</feature>
<feature type="region of interest" description="Disordered" evidence="2">
    <location>
        <begin position="160"/>
        <end position="183"/>
    </location>
</feature>
<dbReference type="Proteomes" id="UP000028582">
    <property type="component" value="Unassembled WGS sequence"/>
</dbReference>
<gene>
    <name evidence="3" type="ORF">F444_20550</name>
</gene>
<evidence type="ECO:0000313" key="3">
    <source>
        <dbReference type="EMBL" id="ETO61440.1"/>
    </source>
</evidence>
<name>A0A080Z479_PHYNI</name>
<dbReference type="AlphaFoldDB" id="A0A080Z479"/>
<protein>
    <submittedName>
        <fullName evidence="3">Uncharacterized protein</fullName>
    </submittedName>
</protein>
<feature type="compositionally biased region" description="Low complexity" evidence="2">
    <location>
        <begin position="594"/>
        <end position="608"/>
    </location>
</feature>
<sequence>MASSNAVEVHPEDTKQVSKMHLDLEDITNGDRTRQDDDPKKTKIRKRRGPRAQTIEEVFATLSNARSSGLNPPPERIILTPRSAEACLRCGVNPETLKIRDLDSFYDPEVTAAVQRMRHEAYSLRRHEEMQALRTEKRKLLEAEDRGGVIPSRLVSISKSKRAPRSAKMLPSTTSSSPGMKNSSSLLNIERQRLEKVRQRQERELEQMLEFEMKMNRLQQEAAEKMEREKRQHEAMERSRIRFAQEMAAEKRAREIKKKAQLDAEEERRKEMAAQLAARDRALAEEKARQDKLRRIEAREREEERKIKAEEHRAQTEALLRAQQMEIQARLKELDLAEKAREEMVEQQRAERAIAMEARRREVTQRIRKNLRASKKLEAQRKRDIQRKQAASEAVRRAHEEEERQSRELQAQQQLALEKKRQLVLEETRREEDRKKEELLERQREIDRNVQQVQKSQEEQRALRTEYRKLQAQLKLDKVERMKRVQEYQRLEMLRKLQDTEARTQHMLNEKESLVNRRKQLAIKTKIQRDLIMRTMENVKITKKWHQASKTIEKVLNGGNTNRSVGSRSPTLSPVKSTGKERPKSSSGIVVRQTSLPTLRSPTTPVTSGNATQDHQQSKVFRPPSPPPTRTAFKFTKEAQETPNAATGSGTTAEPYFSPYDAVPDTTGSLSKKSKSAVL</sequence>
<dbReference type="OrthoDB" id="200110at2759"/>
<feature type="compositionally biased region" description="Polar residues" evidence="2">
    <location>
        <begin position="609"/>
        <end position="619"/>
    </location>
</feature>
<keyword evidence="1" id="KW-0175">Coiled coil</keyword>
<feature type="region of interest" description="Disordered" evidence="2">
    <location>
        <begin position="1"/>
        <end position="52"/>
    </location>
</feature>
<evidence type="ECO:0000256" key="2">
    <source>
        <dbReference type="SAM" id="MobiDB-lite"/>
    </source>
</evidence>
<feature type="coiled-coil region" evidence="1">
    <location>
        <begin position="184"/>
        <end position="319"/>
    </location>
</feature>
<dbReference type="PANTHER" id="PTHR38019:SF1">
    <property type="entry name" value="N-ACETYLTRANSFERASE DOMAIN-CONTAINING PROTEIN"/>
    <property type="match status" value="1"/>
</dbReference>
<dbReference type="PANTHER" id="PTHR38019">
    <property type="entry name" value="KDA ANTIGEN P200, PUTATIVE-RELATED"/>
    <property type="match status" value="1"/>
</dbReference>
<feature type="compositionally biased region" description="Polar residues" evidence="2">
    <location>
        <begin position="171"/>
        <end position="183"/>
    </location>
</feature>
<feature type="compositionally biased region" description="Polar residues" evidence="2">
    <location>
        <begin position="641"/>
        <end position="652"/>
    </location>
</feature>
<feature type="compositionally biased region" description="Basic and acidic residues" evidence="2">
    <location>
        <begin position="394"/>
        <end position="407"/>
    </location>
</feature>
<evidence type="ECO:0000256" key="1">
    <source>
        <dbReference type="SAM" id="Coils"/>
    </source>
</evidence>
<evidence type="ECO:0000313" key="4">
    <source>
        <dbReference type="Proteomes" id="UP000028582"/>
    </source>
</evidence>
<organism evidence="3 4">
    <name type="scientific">Phytophthora nicotianae P1976</name>
    <dbReference type="NCBI Taxonomy" id="1317066"/>
    <lineage>
        <taxon>Eukaryota</taxon>
        <taxon>Sar</taxon>
        <taxon>Stramenopiles</taxon>
        <taxon>Oomycota</taxon>
        <taxon>Peronosporomycetes</taxon>
        <taxon>Peronosporales</taxon>
        <taxon>Peronosporaceae</taxon>
        <taxon>Phytophthora</taxon>
    </lineage>
</organism>
<accession>A0A080Z479</accession>
<feature type="compositionally biased region" description="Polar residues" evidence="2">
    <location>
        <begin position="558"/>
        <end position="576"/>
    </location>
</feature>
<feature type="region of interest" description="Disordered" evidence="2">
    <location>
        <begin position="361"/>
        <end position="412"/>
    </location>
</feature>
<dbReference type="EMBL" id="ANJA01003779">
    <property type="protein sequence ID" value="ETO61440.1"/>
    <property type="molecule type" value="Genomic_DNA"/>
</dbReference>
<feature type="compositionally biased region" description="Basic and acidic residues" evidence="2">
    <location>
        <begin position="375"/>
        <end position="387"/>
    </location>
</feature>
<reference evidence="3 4" key="1">
    <citation type="submission" date="2013-11" db="EMBL/GenBank/DDBJ databases">
        <title>The Genome Sequence of Phytophthora parasitica P1976.</title>
        <authorList>
            <consortium name="The Broad Institute Genomics Platform"/>
            <person name="Russ C."/>
            <person name="Tyler B."/>
            <person name="Panabieres F."/>
            <person name="Shan W."/>
            <person name="Tripathy S."/>
            <person name="Grunwald N."/>
            <person name="Machado M."/>
            <person name="Johnson C.S."/>
            <person name="Walker B."/>
            <person name="Young S."/>
            <person name="Zeng Q."/>
            <person name="Gargeya S."/>
            <person name="Fitzgerald M."/>
            <person name="Haas B."/>
            <person name="Abouelleil A."/>
            <person name="Allen A.W."/>
            <person name="Alvarado L."/>
            <person name="Arachchi H.M."/>
            <person name="Berlin A.M."/>
            <person name="Chapman S.B."/>
            <person name="Gainer-Dewar J."/>
            <person name="Goldberg J."/>
            <person name="Griggs A."/>
            <person name="Gujja S."/>
            <person name="Hansen M."/>
            <person name="Howarth C."/>
            <person name="Imamovic A."/>
            <person name="Ireland A."/>
            <person name="Larimer J."/>
            <person name="McCowan C."/>
            <person name="Murphy C."/>
            <person name="Pearson M."/>
            <person name="Poon T.W."/>
            <person name="Priest M."/>
            <person name="Roberts A."/>
            <person name="Saif S."/>
            <person name="Shea T."/>
            <person name="Sisk P."/>
            <person name="Sykes S."/>
            <person name="Wortman J."/>
            <person name="Nusbaum C."/>
            <person name="Birren B."/>
        </authorList>
    </citation>
    <scope>NUCLEOTIDE SEQUENCE [LARGE SCALE GENOMIC DNA]</scope>
    <source>
        <strain evidence="3 4">P1976</strain>
    </source>
</reference>
<proteinExistence type="predicted"/>
<feature type="region of interest" description="Disordered" evidence="2">
    <location>
        <begin position="556"/>
        <end position="679"/>
    </location>
</feature>